<reference evidence="2 3" key="1">
    <citation type="submission" date="2019-11" db="EMBL/GenBank/DDBJ databases">
        <title>Venturia inaequalis Genome Resource.</title>
        <authorList>
            <person name="Lichtner F.J."/>
        </authorList>
    </citation>
    <scope>NUCLEOTIDE SEQUENCE [LARGE SCALE GENOMIC DNA]</scope>
    <source>
        <strain evidence="2">Bline_iso_100314</strain>
    </source>
</reference>
<dbReference type="EMBL" id="WNWQ01000805">
    <property type="protein sequence ID" value="KAE9963654.1"/>
    <property type="molecule type" value="Genomic_DNA"/>
</dbReference>
<gene>
    <name evidence="2" type="ORF">BLS_009093</name>
</gene>
<accession>A0A8H3YKC7</accession>
<dbReference type="AlphaFoldDB" id="A0A8H3YKC7"/>
<sequence length="167" mass="18382">MPLGPHPSEMPEWNAAWVLYQTGKYDGYVQNFKMACEKWEASARLAGVKPPRMFTMAKFASAIATPTVLREMLSAASTQQAQENIVRAAGEKRRGNSKDQAKAIRVGSGQRAGSDPDVRCGPEKFVSPTLWPAQADVPSFEFINQEPGPEEENGQPATKQPKQKKSF</sequence>
<dbReference type="OrthoDB" id="10405581at2759"/>
<evidence type="ECO:0000313" key="2">
    <source>
        <dbReference type="EMBL" id="KAE9963654.1"/>
    </source>
</evidence>
<protein>
    <submittedName>
        <fullName evidence="2">Uncharacterized protein</fullName>
    </submittedName>
</protein>
<organism evidence="2 3">
    <name type="scientific">Venturia inaequalis</name>
    <name type="common">Apple scab fungus</name>
    <dbReference type="NCBI Taxonomy" id="5025"/>
    <lineage>
        <taxon>Eukaryota</taxon>
        <taxon>Fungi</taxon>
        <taxon>Dikarya</taxon>
        <taxon>Ascomycota</taxon>
        <taxon>Pezizomycotina</taxon>
        <taxon>Dothideomycetes</taxon>
        <taxon>Pleosporomycetidae</taxon>
        <taxon>Venturiales</taxon>
        <taxon>Venturiaceae</taxon>
        <taxon>Venturia</taxon>
    </lineage>
</organism>
<feature type="region of interest" description="Disordered" evidence="1">
    <location>
        <begin position="88"/>
        <end position="167"/>
    </location>
</feature>
<name>A0A8H3YKC7_VENIN</name>
<evidence type="ECO:0000313" key="3">
    <source>
        <dbReference type="Proteomes" id="UP000433883"/>
    </source>
</evidence>
<proteinExistence type="predicted"/>
<evidence type="ECO:0000256" key="1">
    <source>
        <dbReference type="SAM" id="MobiDB-lite"/>
    </source>
</evidence>
<feature type="compositionally biased region" description="Basic and acidic residues" evidence="1">
    <location>
        <begin position="89"/>
        <end position="102"/>
    </location>
</feature>
<comment type="caution">
    <text evidence="2">The sequence shown here is derived from an EMBL/GenBank/DDBJ whole genome shotgun (WGS) entry which is preliminary data.</text>
</comment>
<dbReference type="Proteomes" id="UP000433883">
    <property type="component" value="Unassembled WGS sequence"/>
</dbReference>